<reference evidence="3 4" key="1">
    <citation type="submission" date="2020-11" db="EMBL/GenBank/DDBJ databases">
        <title>Kefir isolates.</title>
        <authorList>
            <person name="Marcisauskas S."/>
            <person name="Kim Y."/>
            <person name="Blasche S."/>
        </authorList>
    </citation>
    <scope>NUCLEOTIDE SEQUENCE [LARGE SCALE GENOMIC DNA]</scope>
    <source>
        <strain evidence="3 4">KR</strain>
    </source>
</reference>
<keyword evidence="4" id="KW-1185">Reference proteome</keyword>
<dbReference type="AlphaFoldDB" id="A0A9P6W9A4"/>
<organism evidence="3 4">
    <name type="scientific">Rhodotorula mucilaginosa</name>
    <name type="common">Yeast</name>
    <name type="synonym">Rhodotorula rubra</name>
    <dbReference type="NCBI Taxonomy" id="5537"/>
    <lineage>
        <taxon>Eukaryota</taxon>
        <taxon>Fungi</taxon>
        <taxon>Dikarya</taxon>
        <taxon>Basidiomycota</taxon>
        <taxon>Pucciniomycotina</taxon>
        <taxon>Microbotryomycetes</taxon>
        <taxon>Sporidiobolales</taxon>
        <taxon>Sporidiobolaceae</taxon>
        <taxon>Rhodotorula</taxon>
    </lineage>
</organism>
<dbReference type="Proteomes" id="UP000777482">
    <property type="component" value="Unassembled WGS sequence"/>
</dbReference>
<proteinExistence type="predicted"/>
<dbReference type="OrthoDB" id="2585512at2759"/>
<sequence length="524" mass="58271">MPTSLADLPPELLPEILAPLVSRRDLYNVCLVSRDWRDVGQARLLRHVRLFGRDLAIARNLFETLASSPRLAALVRKLEIRVFPISLKIQEQAATERVAIAMLENCVNCEELVWTRKGALTDQVWVAIHRMQKLHTLELNAHTNLSPGSWSADNLRRLRPLRALSLILPDRNVAQVLGAFFKHQSRTGDTAGGTETPPPGSLELEEFSVLCRESPVINDSVIRSISPYLAESRLTSLAFAGCAKLTGEPLLELLPKLPHLRHLALEACNLDPSFYDQIADSLSHLQSLKLTHPGPRHPALPAFFPALEKLLDGLPNLTAFTLYHSGAASDGRREWPVLPVEFLHHFAATSGPRIRKFEVSGILTSVEGVEILSNGSPRLRNLVLHLSADFDLDRLTRAFAPLNELRTIHLLSQRASVTPDAILTLAEQCAPTLRQIGFRNRVWIVKRTYASGAADERPKVSLGPYDLPWWPEALLVVRFVETAAAFGAFRRNKYGAESDIETEIEEASSASSREEPSDTESEED</sequence>
<feature type="region of interest" description="Disordered" evidence="1">
    <location>
        <begin position="500"/>
        <end position="524"/>
    </location>
</feature>
<dbReference type="EMBL" id="PUHQ01000004">
    <property type="protein sequence ID" value="KAG0666672.1"/>
    <property type="molecule type" value="Genomic_DNA"/>
</dbReference>
<evidence type="ECO:0000313" key="4">
    <source>
        <dbReference type="Proteomes" id="UP000777482"/>
    </source>
</evidence>
<dbReference type="InterPro" id="IPR036047">
    <property type="entry name" value="F-box-like_dom_sf"/>
</dbReference>
<evidence type="ECO:0000259" key="2">
    <source>
        <dbReference type="Pfam" id="PF12937"/>
    </source>
</evidence>
<feature type="domain" description="F-box" evidence="2">
    <location>
        <begin position="5"/>
        <end position="41"/>
    </location>
</feature>
<dbReference type="CDD" id="cd09917">
    <property type="entry name" value="F-box_SF"/>
    <property type="match status" value="1"/>
</dbReference>
<gene>
    <name evidence="3" type="ORF">C6P46_004339</name>
</gene>
<dbReference type="SUPFAM" id="SSF81383">
    <property type="entry name" value="F-box domain"/>
    <property type="match status" value="1"/>
</dbReference>
<evidence type="ECO:0000313" key="3">
    <source>
        <dbReference type="EMBL" id="KAG0666672.1"/>
    </source>
</evidence>
<evidence type="ECO:0000256" key="1">
    <source>
        <dbReference type="SAM" id="MobiDB-lite"/>
    </source>
</evidence>
<accession>A0A9P6W9A4</accession>
<dbReference type="SUPFAM" id="SSF52047">
    <property type="entry name" value="RNI-like"/>
    <property type="match status" value="1"/>
</dbReference>
<dbReference type="Gene3D" id="3.80.10.10">
    <property type="entry name" value="Ribonuclease Inhibitor"/>
    <property type="match status" value="2"/>
</dbReference>
<protein>
    <recommendedName>
        <fullName evidence="2">F-box domain-containing protein</fullName>
    </recommendedName>
</protein>
<comment type="caution">
    <text evidence="3">The sequence shown here is derived from an EMBL/GenBank/DDBJ whole genome shotgun (WGS) entry which is preliminary data.</text>
</comment>
<name>A0A9P6W9A4_RHOMI</name>
<dbReference type="Pfam" id="PF12937">
    <property type="entry name" value="F-box-like"/>
    <property type="match status" value="1"/>
</dbReference>
<dbReference type="InterPro" id="IPR032675">
    <property type="entry name" value="LRR_dom_sf"/>
</dbReference>
<dbReference type="InterPro" id="IPR001810">
    <property type="entry name" value="F-box_dom"/>
</dbReference>